<dbReference type="PROSITE" id="PS01087">
    <property type="entry name" value="RADICAL_ACTIVATING"/>
    <property type="match status" value="1"/>
</dbReference>
<keyword evidence="7" id="KW-0408">Iron</keyword>
<dbReference type="Gene3D" id="3.80.30.10">
    <property type="entry name" value="pyruvate-formate lyase- activating enzyme"/>
    <property type="match status" value="1"/>
</dbReference>
<dbReference type="InterPro" id="IPR034457">
    <property type="entry name" value="Organic_radical-activating"/>
</dbReference>
<keyword evidence="5" id="KW-0479">Metal-binding</keyword>
<organism evidence="12 13">
    <name type="scientific">Hydrogeniiclostridium mannosilyticum</name>
    <dbReference type="NCBI Taxonomy" id="2764322"/>
    <lineage>
        <taxon>Bacteria</taxon>
        <taxon>Bacillati</taxon>
        <taxon>Bacillota</taxon>
        <taxon>Clostridia</taxon>
        <taxon>Eubacteriales</taxon>
        <taxon>Acutalibacteraceae</taxon>
        <taxon>Hydrogeniiclostridium</taxon>
    </lineage>
</organism>
<feature type="domain" description="4Fe-4S ferredoxin-type" evidence="10">
    <location>
        <begin position="79"/>
        <end position="104"/>
    </location>
</feature>
<dbReference type="EMBL" id="QLYR01000005">
    <property type="protein sequence ID" value="RAQ28390.1"/>
    <property type="molecule type" value="Genomic_DNA"/>
</dbReference>
<sequence length="294" mass="32334">MVSGMVTNIQRFSVHDGPGVRTVVFLKGCPLDCRWCHNPETKDSRAQPMLTPLLCTGCGACRQVCPAGCHVLQDGSHCFNAQDCRRCMACVEACTYGALEVCGSMMTVDEALAVVLRDVSFYGSQGGLTISGGEPMAQPDFTLELLRKASESGLTTCVETCGYFPSLFLPELCKWSDWLLWDVKDTDDARHKKNTGRSNRLILENLHKAAQLLPGKIVIRGILVKGIQDNRQHVARLYQLAREINAAGVDLLPFHPFGNSKRTAVGMLSHAEMGKAYIPDADWVERLKGLAYNE</sequence>
<dbReference type="PROSITE" id="PS51379">
    <property type="entry name" value="4FE4S_FER_2"/>
    <property type="match status" value="2"/>
</dbReference>
<evidence type="ECO:0000256" key="9">
    <source>
        <dbReference type="ARBA" id="ARBA00047365"/>
    </source>
</evidence>
<dbReference type="SFLD" id="SFLDG01118">
    <property type="entry name" value="activating_enzymes__group_2"/>
    <property type="match status" value="1"/>
</dbReference>
<keyword evidence="13" id="KW-1185">Reference proteome</keyword>
<evidence type="ECO:0000256" key="7">
    <source>
        <dbReference type="ARBA" id="ARBA00023004"/>
    </source>
</evidence>
<dbReference type="SFLD" id="SFLDG01066">
    <property type="entry name" value="organic_radical-activating_enz"/>
    <property type="match status" value="1"/>
</dbReference>
<dbReference type="SUPFAM" id="SSF102114">
    <property type="entry name" value="Radical SAM enzymes"/>
    <property type="match status" value="1"/>
</dbReference>
<feature type="domain" description="4Fe-4S ferredoxin-type" evidence="10">
    <location>
        <begin position="46"/>
        <end position="75"/>
    </location>
</feature>
<dbReference type="InterPro" id="IPR017900">
    <property type="entry name" value="4Fe4S_Fe_S_CS"/>
</dbReference>
<keyword evidence="4" id="KW-0949">S-adenosyl-L-methionine</keyword>
<dbReference type="InterPro" id="IPR017896">
    <property type="entry name" value="4Fe4S_Fe-S-bd"/>
</dbReference>
<reference evidence="12 13" key="1">
    <citation type="submission" date="2018-06" db="EMBL/GenBank/DDBJ databases">
        <title>Noncontiguous genome sequence of Ruminococcaceae bacterium ASD2818.</title>
        <authorList>
            <person name="Chaplin A.V."/>
            <person name="Sokolova S.R."/>
            <person name="Kochetkova T.O."/>
            <person name="Goltsov A.Y."/>
            <person name="Trofimov D.Y."/>
            <person name="Efimov B.A."/>
        </authorList>
    </citation>
    <scope>NUCLEOTIDE SEQUENCE [LARGE SCALE GENOMIC DNA]</scope>
    <source>
        <strain evidence="12 13">ASD2818</strain>
    </source>
</reference>
<accession>A0A328UA52</accession>
<comment type="catalytic activity">
    <reaction evidence="9">
        <text>glycyl-[protein] + reduced [flavodoxin] + S-adenosyl-L-methionine = glycin-2-yl radical-[protein] + semiquinone [flavodoxin] + 5'-deoxyadenosine + L-methionine + H(+)</text>
        <dbReference type="Rhea" id="RHEA:61976"/>
        <dbReference type="Rhea" id="RHEA-COMP:10622"/>
        <dbReference type="Rhea" id="RHEA-COMP:14480"/>
        <dbReference type="Rhea" id="RHEA-COMP:15993"/>
        <dbReference type="Rhea" id="RHEA-COMP:15994"/>
        <dbReference type="ChEBI" id="CHEBI:15378"/>
        <dbReference type="ChEBI" id="CHEBI:17319"/>
        <dbReference type="ChEBI" id="CHEBI:29947"/>
        <dbReference type="ChEBI" id="CHEBI:32722"/>
        <dbReference type="ChEBI" id="CHEBI:57618"/>
        <dbReference type="ChEBI" id="CHEBI:57844"/>
        <dbReference type="ChEBI" id="CHEBI:59789"/>
        <dbReference type="ChEBI" id="CHEBI:140311"/>
    </reaction>
</comment>
<proteinExistence type="inferred from homology"/>
<dbReference type="Pfam" id="PF13353">
    <property type="entry name" value="Fer4_12"/>
    <property type="match status" value="1"/>
</dbReference>
<evidence type="ECO:0000313" key="13">
    <source>
        <dbReference type="Proteomes" id="UP000249377"/>
    </source>
</evidence>
<dbReference type="GO" id="GO:0016491">
    <property type="term" value="F:oxidoreductase activity"/>
    <property type="evidence" value="ECO:0007669"/>
    <property type="project" value="UniProtKB-KW"/>
</dbReference>
<dbReference type="InterPro" id="IPR007197">
    <property type="entry name" value="rSAM"/>
</dbReference>
<dbReference type="InterPro" id="IPR058240">
    <property type="entry name" value="rSAM_sf"/>
</dbReference>
<dbReference type="PANTHER" id="PTHR30352">
    <property type="entry name" value="PYRUVATE FORMATE-LYASE-ACTIVATING ENZYME"/>
    <property type="match status" value="1"/>
</dbReference>
<comment type="similarity">
    <text evidence="2">Belongs to the organic radical-activating enzymes family.</text>
</comment>
<name>A0A328UA52_9FIRM</name>
<evidence type="ECO:0000259" key="10">
    <source>
        <dbReference type="PROSITE" id="PS51379"/>
    </source>
</evidence>
<dbReference type="Gene3D" id="3.30.70.20">
    <property type="match status" value="1"/>
</dbReference>
<keyword evidence="3" id="KW-0004">4Fe-4S</keyword>
<evidence type="ECO:0000256" key="1">
    <source>
        <dbReference type="ARBA" id="ARBA00001966"/>
    </source>
</evidence>
<dbReference type="InterPro" id="IPR012839">
    <property type="entry name" value="Organic_radical_activase"/>
</dbReference>
<evidence type="ECO:0000256" key="8">
    <source>
        <dbReference type="ARBA" id="ARBA00023014"/>
    </source>
</evidence>
<dbReference type="RefSeq" id="WP_112332772.1">
    <property type="nucleotide sequence ID" value="NZ_JADPHD010000003.1"/>
</dbReference>
<dbReference type="Proteomes" id="UP000249377">
    <property type="component" value="Unassembled WGS sequence"/>
</dbReference>
<evidence type="ECO:0000313" key="12">
    <source>
        <dbReference type="EMBL" id="RAQ28390.1"/>
    </source>
</evidence>
<evidence type="ECO:0000256" key="3">
    <source>
        <dbReference type="ARBA" id="ARBA00022485"/>
    </source>
</evidence>
<dbReference type="AlphaFoldDB" id="A0A328UA52"/>
<dbReference type="SFLD" id="SFLDS00029">
    <property type="entry name" value="Radical_SAM"/>
    <property type="match status" value="1"/>
</dbReference>
<keyword evidence="8" id="KW-0411">Iron-sulfur</keyword>
<protein>
    <submittedName>
        <fullName evidence="12">Glycyl-radical enzyme activating protein</fullName>
    </submittedName>
</protein>
<dbReference type="InterPro" id="IPR001989">
    <property type="entry name" value="Radical_activat_CS"/>
</dbReference>
<gene>
    <name evidence="12" type="ORF">DPQ25_08640</name>
</gene>
<dbReference type="GO" id="GO:0046872">
    <property type="term" value="F:metal ion binding"/>
    <property type="evidence" value="ECO:0007669"/>
    <property type="project" value="UniProtKB-KW"/>
</dbReference>
<feature type="domain" description="Radical SAM core" evidence="11">
    <location>
        <begin position="15"/>
        <end position="294"/>
    </location>
</feature>
<dbReference type="GO" id="GO:0051539">
    <property type="term" value="F:4 iron, 4 sulfur cluster binding"/>
    <property type="evidence" value="ECO:0007669"/>
    <property type="project" value="UniProtKB-KW"/>
</dbReference>
<dbReference type="NCBIfam" id="TIGR02494">
    <property type="entry name" value="PFLE_PFLC"/>
    <property type="match status" value="1"/>
</dbReference>
<evidence type="ECO:0000256" key="4">
    <source>
        <dbReference type="ARBA" id="ARBA00022691"/>
    </source>
</evidence>
<comment type="caution">
    <text evidence="12">The sequence shown here is derived from an EMBL/GenBank/DDBJ whole genome shotgun (WGS) entry which is preliminary data.</text>
</comment>
<comment type="cofactor">
    <cofactor evidence="1">
        <name>[4Fe-4S] cluster</name>
        <dbReference type="ChEBI" id="CHEBI:49883"/>
    </cofactor>
</comment>
<dbReference type="PROSITE" id="PS00198">
    <property type="entry name" value="4FE4S_FER_1"/>
    <property type="match status" value="1"/>
</dbReference>
<evidence type="ECO:0000259" key="11">
    <source>
        <dbReference type="PROSITE" id="PS51918"/>
    </source>
</evidence>
<dbReference type="PIRSF" id="PIRSF000371">
    <property type="entry name" value="PFL_act_enz"/>
    <property type="match status" value="1"/>
</dbReference>
<dbReference type="SUPFAM" id="SSF54862">
    <property type="entry name" value="4Fe-4S ferredoxins"/>
    <property type="match status" value="1"/>
</dbReference>
<dbReference type="PROSITE" id="PS51918">
    <property type="entry name" value="RADICAL_SAM"/>
    <property type="match status" value="1"/>
</dbReference>
<dbReference type="PANTHER" id="PTHR30352:SF4">
    <property type="entry name" value="PYRUVATE FORMATE-LYASE 2-ACTIVATING ENZYME"/>
    <property type="match status" value="1"/>
</dbReference>
<dbReference type="InterPro" id="IPR013785">
    <property type="entry name" value="Aldolase_TIM"/>
</dbReference>
<keyword evidence="6" id="KW-0560">Oxidoreductase</keyword>
<evidence type="ECO:0000256" key="5">
    <source>
        <dbReference type="ARBA" id="ARBA00022723"/>
    </source>
</evidence>
<evidence type="ECO:0000256" key="6">
    <source>
        <dbReference type="ARBA" id="ARBA00023002"/>
    </source>
</evidence>
<evidence type="ECO:0000256" key="2">
    <source>
        <dbReference type="ARBA" id="ARBA00009777"/>
    </source>
</evidence>
<dbReference type="Gene3D" id="3.20.20.70">
    <property type="entry name" value="Aldolase class I"/>
    <property type="match status" value="1"/>
</dbReference>
<dbReference type="InterPro" id="IPR040074">
    <property type="entry name" value="BssD/PflA/YjjW"/>
</dbReference>
<dbReference type="CDD" id="cd01335">
    <property type="entry name" value="Radical_SAM"/>
    <property type="match status" value="1"/>
</dbReference>